<dbReference type="EMBL" id="JAIQCV010000009">
    <property type="protein sequence ID" value="KAH1063704.1"/>
    <property type="molecule type" value="Genomic_DNA"/>
</dbReference>
<sequence>MARFALNILVGLIQVTGRRLGSLVGLGLVITDVQQQSTSPLVGLRGAIKWHASGPSCQVLMQLAGFLLPTHALKVGFYLPPYSFFSSLLKDYKIAPGQLSSFSWWIAMVYFIECSRHGDQESGVKLFMFTVGADNRLIGGVDIAHIFEESLAESTSLSKEIDEYMDVQSFMQNVQRSPTAFARKGSDK</sequence>
<accession>A0A9D3UX80</accession>
<evidence type="ECO:0000313" key="2">
    <source>
        <dbReference type="EMBL" id="KAH1063704.1"/>
    </source>
</evidence>
<evidence type="ECO:0000313" key="3">
    <source>
        <dbReference type="Proteomes" id="UP000828251"/>
    </source>
</evidence>
<feature type="chain" id="PRO_5038723471" evidence="1">
    <location>
        <begin position="18"/>
        <end position="188"/>
    </location>
</feature>
<dbReference type="Proteomes" id="UP000828251">
    <property type="component" value="Unassembled WGS sequence"/>
</dbReference>
<organism evidence="2 3">
    <name type="scientific">Gossypium stocksii</name>
    <dbReference type="NCBI Taxonomy" id="47602"/>
    <lineage>
        <taxon>Eukaryota</taxon>
        <taxon>Viridiplantae</taxon>
        <taxon>Streptophyta</taxon>
        <taxon>Embryophyta</taxon>
        <taxon>Tracheophyta</taxon>
        <taxon>Spermatophyta</taxon>
        <taxon>Magnoliopsida</taxon>
        <taxon>eudicotyledons</taxon>
        <taxon>Gunneridae</taxon>
        <taxon>Pentapetalae</taxon>
        <taxon>rosids</taxon>
        <taxon>malvids</taxon>
        <taxon>Malvales</taxon>
        <taxon>Malvaceae</taxon>
        <taxon>Malvoideae</taxon>
        <taxon>Gossypium</taxon>
    </lineage>
</organism>
<name>A0A9D3UX80_9ROSI</name>
<evidence type="ECO:0000256" key="1">
    <source>
        <dbReference type="SAM" id="SignalP"/>
    </source>
</evidence>
<protein>
    <submittedName>
        <fullName evidence="2">Uncharacterized protein</fullName>
    </submittedName>
</protein>
<comment type="caution">
    <text evidence="2">The sequence shown here is derived from an EMBL/GenBank/DDBJ whole genome shotgun (WGS) entry which is preliminary data.</text>
</comment>
<gene>
    <name evidence="2" type="ORF">J1N35_028691</name>
</gene>
<reference evidence="2 3" key="1">
    <citation type="journal article" date="2021" name="Plant Biotechnol. J.">
        <title>Multi-omics assisted identification of the key and species-specific regulatory components of drought-tolerant mechanisms in Gossypium stocksii.</title>
        <authorList>
            <person name="Yu D."/>
            <person name="Ke L."/>
            <person name="Zhang D."/>
            <person name="Wu Y."/>
            <person name="Sun Y."/>
            <person name="Mei J."/>
            <person name="Sun J."/>
            <person name="Sun Y."/>
        </authorList>
    </citation>
    <scope>NUCLEOTIDE SEQUENCE [LARGE SCALE GENOMIC DNA]</scope>
    <source>
        <strain evidence="3">cv. E1</strain>
        <tissue evidence="2">Leaf</tissue>
    </source>
</reference>
<feature type="signal peptide" evidence="1">
    <location>
        <begin position="1"/>
        <end position="17"/>
    </location>
</feature>
<keyword evidence="3" id="KW-1185">Reference proteome</keyword>
<keyword evidence="1" id="KW-0732">Signal</keyword>
<dbReference type="AlphaFoldDB" id="A0A9D3UX80"/>
<proteinExistence type="predicted"/>